<dbReference type="GO" id="GO:0016020">
    <property type="term" value="C:membrane"/>
    <property type="evidence" value="ECO:0007669"/>
    <property type="project" value="UniProtKB-SubCell"/>
</dbReference>
<dbReference type="PANTHER" id="PTHR37422:SF13">
    <property type="entry name" value="LIPOPOLYSACCHARIDE BIOSYNTHESIS PROTEIN PA4999-RELATED"/>
    <property type="match status" value="1"/>
</dbReference>
<reference evidence="7" key="1">
    <citation type="submission" date="2019-11" db="EMBL/GenBank/DDBJ databases">
        <authorList>
            <person name="Feng L."/>
        </authorList>
    </citation>
    <scope>NUCLEOTIDE SEQUENCE</scope>
    <source>
        <strain evidence="7">CButyricumLFYP62</strain>
    </source>
</reference>
<keyword evidence="3 5" id="KW-1133">Transmembrane helix</keyword>
<feature type="transmembrane region" description="Helical" evidence="5">
    <location>
        <begin position="204"/>
        <end position="234"/>
    </location>
</feature>
<dbReference type="RefSeq" id="WP_156736538.1">
    <property type="nucleotide sequence ID" value="NZ_CACRTU010000013.1"/>
</dbReference>
<protein>
    <recommendedName>
        <fullName evidence="6">O-antigen ligase-related domain-containing protein</fullName>
    </recommendedName>
</protein>
<dbReference type="EMBL" id="CACRTU010000013">
    <property type="protein sequence ID" value="VYU05271.1"/>
    <property type="molecule type" value="Genomic_DNA"/>
</dbReference>
<proteinExistence type="predicted"/>
<dbReference type="PANTHER" id="PTHR37422">
    <property type="entry name" value="TEICHURONIC ACID BIOSYNTHESIS PROTEIN TUAE"/>
    <property type="match status" value="1"/>
</dbReference>
<keyword evidence="4 5" id="KW-0472">Membrane</keyword>
<organism evidence="7">
    <name type="scientific">Clostridium butyricum</name>
    <dbReference type="NCBI Taxonomy" id="1492"/>
    <lineage>
        <taxon>Bacteria</taxon>
        <taxon>Bacillati</taxon>
        <taxon>Bacillota</taxon>
        <taxon>Clostridia</taxon>
        <taxon>Eubacteriales</taxon>
        <taxon>Clostridiaceae</taxon>
        <taxon>Clostridium</taxon>
    </lineage>
</organism>
<dbReference type="AlphaFoldDB" id="A0A6N3BT91"/>
<feature type="transmembrane region" description="Helical" evidence="5">
    <location>
        <begin position="170"/>
        <end position="192"/>
    </location>
</feature>
<accession>A0A6N3BT91</accession>
<evidence type="ECO:0000256" key="4">
    <source>
        <dbReference type="ARBA" id="ARBA00023136"/>
    </source>
</evidence>
<evidence type="ECO:0000313" key="7">
    <source>
        <dbReference type="EMBL" id="VYU05271.1"/>
    </source>
</evidence>
<feature type="domain" description="O-antigen ligase-related" evidence="6">
    <location>
        <begin position="212"/>
        <end position="332"/>
    </location>
</feature>
<sequence>MTSIASKSMDKKISLLIKVFIFINLLCPYVNKISYRNCTLILGNVFIGMAVMLLIVKKNIKNADNIFVIFLFIILVIYNVLAFINNVQYNNYYIEQINKSISFMFFISILSKIDYEFLKKNNVITFLLKTITLSLVLSIIYHFVIGGDAIRFENYGVDFSRRWTFSDDRLTWVFGHKSTYALMLVLFISIGLKFKDFFKRKKEYIFFIVVNLIVAKLISSATLIILLILIFTTYYIKNYNFKKYKIIALLLIPIVIIFAILAFYCAFNVIGKQRDLSTIGSRTYIYKAAIDNIKYFPNGVGKDFGNIFVNAQVVQVENFHNIFLNEIFRFSIPVGFMYFLLHILVSFRGISINRDIFSLSIICSCFVMFFIDYSLRTEQLSIYLFLIYICIYVKEN</sequence>
<feature type="transmembrane region" description="Helical" evidence="5">
    <location>
        <begin position="356"/>
        <end position="375"/>
    </location>
</feature>
<feature type="transmembrane region" description="Helical" evidence="5">
    <location>
        <begin position="12"/>
        <end position="31"/>
    </location>
</feature>
<dbReference type="InterPro" id="IPR051533">
    <property type="entry name" value="WaaL-like"/>
</dbReference>
<evidence type="ECO:0000256" key="1">
    <source>
        <dbReference type="ARBA" id="ARBA00004141"/>
    </source>
</evidence>
<feature type="transmembrane region" description="Helical" evidence="5">
    <location>
        <begin position="330"/>
        <end position="350"/>
    </location>
</feature>
<feature type="transmembrane region" description="Helical" evidence="5">
    <location>
        <begin position="127"/>
        <end position="150"/>
    </location>
</feature>
<feature type="transmembrane region" description="Helical" evidence="5">
    <location>
        <begin position="63"/>
        <end position="84"/>
    </location>
</feature>
<name>A0A6N3BT91_CLOBU</name>
<keyword evidence="2 5" id="KW-0812">Transmembrane</keyword>
<dbReference type="InterPro" id="IPR007016">
    <property type="entry name" value="O-antigen_ligase-rel_domated"/>
</dbReference>
<dbReference type="Pfam" id="PF04932">
    <property type="entry name" value="Wzy_C"/>
    <property type="match status" value="1"/>
</dbReference>
<comment type="subcellular location">
    <subcellularLocation>
        <location evidence="1">Membrane</location>
        <topology evidence="1">Multi-pass membrane protein</topology>
    </subcellularLocation>
</comment>
<evidence type="ECO:0000256" key="2">
    <source>
        <dbReference type="ARBA" id="ARBA00022692"/>
    </source>
</evidence>
<evidence type="ECO:0000256" key="3">
    <source>
        <dbReference type="ARBA" id="ARBA00022989"/>
    </source>
</evidence>
<evidence type="ECO:0000256" key="5">
    <source>
        <dbReference type="SAM" id="Phobius"/>
    </source>
</evidence>
<feature type="transmembrane region" description="Helical" evidence="5">
    <location>
        <begin position="246"/>
        <end position="267"/>
    </location>
</feature>
<evidence type="ECO:0000259" key="6">
    <source>
        <dbReference type="Pfam" id="PF04932"/>
    </source>
</evidence>
<gene>
    <name evidence="7" type="ORF">CBLFYP62_01333</name>
</gene>
<feature type="transmembrane region" description="Helical" evidence="5">
    <location>
        <begin position="37"/>
        <end position="56"/>
    </location>
</feature>